<dbReference type="InterPro" id="IPR041285">
    <property type="entry name" value="MID_MedPIWI"/>
</dbReference>
<keyword evidence="15" id="KW-1185">Reference proteome</keyword>
<keyword evidence="5 9" id="KW-0805">Transcription regulation</keyword>
<proteinExistence type="inferred from homology"/>
<feature type="compositionally biased region" description="Low complexity" evidence="10">
    <location>
        <begin position="525"/>
        <end position="536"/>
    </location>
</feature>
<dbReference type="InterPro" id="IPR021643">
    <property type="entry name" value="Mediator_Med13_N"/>
</dbReference>
<feature type="domain" description="MID" evidence="13">
    <location>
        <begin position="1929"/>
        <end position="2263"/>
    </location>
</feature>
<dbReference type="PANTHER" id="PTHR48249">
    <property type="entry name" value="MEDIATOR OF RNA POLYMERASE II TRANSCRIPTION SUBUNIT 13"/>
    <property type="match status" value="1"/>
</dbReference>
<keyword evidence="6 9" id="KW-0010">Activator</keyword>
<evidence type="ECO:0000259" key="13">
    <source>
        <dbReference type="Pfam" id="PF18296"/>
    </source>
</evidence>
<evidence type="ECO:0000256" key="10">
    <source>
        <dbReference type="SAM" id="MobiDB-lite"/>
    </source>
</evidence>
<protein>
    <recommendedName>
        <fullName evidence="3 9">Mediator of RNA polymerase II transcription subunit 13</fullName>
    </recommendedName>
</protein>
<keyword evidence="8 9" id="KW-0539">Nucleus</keyword>
<reference evidence="14 15" key="1">
    <citation type="submission" date="2018-08" db="EMBL/GenBank/DDBJ databases">
        <authorList>
            <person name="Laetsch R D."/>
            <person name="Stevens L."/>
            <person name="Kumar S."/>
            <person name="Blaxter L. M."/>
        </authorList>
    </citation>
    <scope>NUCLEOTIDE SEQUENCE [LARGE SCALE GENOMIC DNA]</scope>
</reference>
<evidence type="ECO:0000256" key="3">
    <source>
        <dbReference type="ARBA" id="ARBA00019618"/>
    </source>
</evidence>
<comment type="function">
    <text evidence="9">Component of the Mediator complex, a coactivator involved in regulated transcription of nearly all RNA polymerase II-dependent genes. Mediator functions as a bridge to convey information from gene-specific regulatory proteins to the basal RNA polymerase II transcription machinery. Mediator is recruited to promoters by direct interactions with regulatory proteins and serves as a scaffold for the assembly of a functional preinitiation complex with RNA polymerase II and the general transcription factors.</text>
</comment>
<sequence>MRYAGFMAIKQLEQMNSSITLHHEMVTKLYNVVIHNYSQQFGLSDNETLARMSLQGLEECYENWNKVALNVATFDVTKSWIFAPESCMSTNGGSLEDCHTNVFALTELNGLKWKCLTTPLSQRTWTSLEQDPVLSAYARCLQAGILCAWRRQPPQPPATLAAMQLPDYRIDVVKELWVFWYSHEEPDCLTEYTSHLACAEDGKGNWSIPGIQYETRTLFFKALHNLIERNMLKNGYIRIGKYFTRPYEVPSSDRIHCSPSYVNGISFNFFVHGENIVCATVSVQRQPTLFRLSRRHLDLSKKQPVILGPWSMRAVLLPEQPRIVDSTIPVLQQQSSTPQYGSVTNFSAPYSSSYREPLSSVAHQVNPVPSSSFNSETCNSNYDGAGTISKAAVDKLWSEWLQFFCLIVNVERNLSSADTVGYIGYTENCCMSSGSESACRMQLNLGFIQRNIHIKHVEAVHSLTENLNSFFLQTSSAKSSLPKMVLVDVDGVHMWYPSSLIVVQASDDLLMRQNEKTTNDDDSDFFNSGSNSSSFTARTPPATGAHTRLRSTPSFRKRKKRLSECDVGPNAERHNAMYGSMVNGARAAQRFFEESCIAPANSRRKENTESPSSSGLGLLMSAAANDDDCRWNFTDGMRRKDREEGCGCHQCRLQSDACIGQERNQSCRTPINFPSNGSSLEVKKERPAVFHRRSSSCARSLSPPRSPPWEKKILATSSEAVDGEHNLDWIRESYFRNSRSSSRSGHMDPLHEDRHICPKTPDASAITESPERRRVQRNSVQMFSKIGSCKPVYQNLSPTSRPRSPACDTSQAESLNRIQSKDCLSNDFASLPARKNGSPIVEQQPNLISSSRLKMGKKSKGRKRKADEKIEWSGIESLDVSFLTSKVGVDFFKLIGFILQEGDEDGDDTNFICSGEFKLRECKLEIRDETIESSSSRSIVPQTGSSLTSVSTSQAQDGVRNLPVFSQSGSVLPSSTGVNLTPSIFTSDCDTQPLFLDDCNPSNIAVIERRSPVDTVVTDSVHLSPPASNERVEPTQILGGTVANVMARIGGPPSVGDYMIYPTPPSVDATQSQQFSPQNTLIQTNPTSILYPPTVSYMAAAAAAVNHCHNIPPVQLPPNIISETDITTETVSTVKQEFGNDDERLLGKLHYSIGEKPVYGKFMKLEMALSGKFAGNILAKEFLSLEGKECRLLEGVYADQLKLIKTAVAAREKRRKVGRAPDYLFMRERFRNLAPHSSFSTVRHYRMPYNNGHMLSSHCLPTLQMLPHGVSMPNFITNGPPFAGASYNGNNSMISMMVSNGCMPAGGTTIVQPMSGSSRMGVVHMNQQMSMAHLRPLTRIPSIPPYASSQTDAPQHHSFMGQSAQFCGPHGVMNASNPICSFPGGSLCSMNTGPVQSSHMLGGMHGTTPPQPLGANSMYGAGPPNGQFSMQQPQQPFQQLSHFVNNANFNGQMGMTAVNPSQQKIYQQQMMFRCNMNGNLPVQHAIHSSDSYGIDSQGQASVEPPPPFSQAINPPYPTVNVQAGSMMYSQSHHIMRPNTLMAQAQNPNMMCGQRTSQNSMIAVQQSIGSPNNGGLFGNRLMNMTPVMETTAVPPSNIRTHPEGKSLVLAVLLQDTVLDLHYDSVFDACPICSCNGSIRAKELGVYITPPEVLRQPPAQQQLIVSKPTSGFYNNTSNSCNCGFSAVRHRYLSMKAGLFAEDAKEATDINETQNQPAIPHTIWFDSMSGRDMNFIALLREQTLVRDLGGLLDQVTLLSLQCERASQTERIGSDSSKHCEYIISEVDQRELPLVFQAACEVACMEMNCRRPPHDVRSVLLHDWGVQVSNEMREPRESECMALLQEIGPILEESLRIARSSPLFGSNNIVEGPLTWRFFDRKALKAAGGMEDDSGPEAVPNIVVATEKDAIITSPQIIRLWEKMSLEPYDQPKDVLYIGVVPDNLICIEKTKKYLMDLSKMYEQCRFGRHIPFSREALRDGLLRVPTRYPATNLGECDNFLNQVERHIGDNKSLITRLKVYMQYFENEMARILINNDDIFGRDKYRAALAESQMHSVPHISMTSYQCGGYTSSSDHMPPPSAPGSIMISGQSTETSQGPSSASAPSSTAATSSGIGESLISDGSIGDGTAQNMTNFSSFMAEQLIADGIIAEDEPGTLPHVIVIYLVNPFLLGAEENPLVARVVTVALMRAFNALLYRLNNKRRPQLQLEMIALQSIFDYCGVSADFLKDERGRLNGYDQGCLEKSQNERLSSSDSLKTVAFSVYTHSRVVLPDIVRGILPKSMTRFGPASAMVDLLNELERKEPIYYKVPSKPFILAPPSPVMQRSNCDLMQINTDEAVLFVSYCLIGNDWLAATVTDHQGHSLDNCLINLRLKPDHKRVNMRYKQSTQIRDSLYRLWSYILGTLANGTRNWRLVIGRVGRIGHGEFKFWTQILSKSYLKQVGTRMKHVCRACHVMPGTSEVPGVLSACLVSLEPEAHLRVFPSSFQHDDRFLKNSRHRTLTTPDDTSCTHILVFPTSPELNLDHQGGNGVAELEEDDFSNLLTEEIGEEFSELIGNGEDLMTNGTGPLPQSTSFRLGGNTGIPSEYADISIENQPLATGYYISTAPASDLPEWFWSACPSAKRRNPVHLKSSLHLNTPNVQQGDDISSFGKSTEACHHQLDSQATADVLRYVLEMYNALSWLNMDLVSGERRSCLPVHIQALMWLCNAVNRFIN</sequence>
<feature type="region of interest" description="Disordered" evidence="10">
    <location>
        <begin position="2066"/>
        <end position="2109"/>
    </location>
</feature>
<dbReference type="STRING" id="6277.A0A498SCL2"/>
<feature type="compositionally biased region" description="Low complexity" evidence="10">
    <location>
        <begin position="2095"/>
        <end position="2109"/>
    </location>
</feature>
<comment type="subcellular location">
    <subcellularLocation>
        <location evidence="1 9">Nucleus</location>
    </subcellularLocation>
</comment>
<evidence type="ECO:0000256" key="4">
    <source>
        <dbReference type="ARBA" id="ARBA00022491"/>
    </source>
</evidence>
<evidence type="ECO:0000256" key="2">
    <source>
        <dbReference type="ARBA" id="ARBA00009354"/>
    </source>
</evidence>
<evidence type="ECO:0000256" key="8">
    <source>
        <dbReference type="ARBA" id="ARBA00023242"/>
    </source>
</evidence>
<comment type="similarity">
    <text evidence="2 9">Belongs to the Mediator complex subunit 13 family.</text>
</comment>
<dbReference type="GO" id="GO:0045944">
    <property type="term" value="P:positive regulation of transcription by RNA polymerase II"/>
    <property type="evidence" value="ECO:0007669"/>
    <property type="project" value="TreeGrafter"/>
</dbReference>
<dbReference type="InterPro" id="IPR051139">
    <property type="entry name" value="Mediator_complx_sub13"/>
</dbReference>
<evidence type="ECO:0000259" key="12">
    <source>
        <dbReference type="Pfam" id="PF11597"/>
    </source>
</evidence>
<feature type="compositionally biased region" description="Polar residues" evidence="10">
    <location>
        <begin position="2084"/>
        <end position="2094"/>
    </location>
</feature>
<gene>
    <name evidence="14" type="ORF">NAV_LOCUS4687</name>
</gene>
<dbReference type="OrthoDB" id="103819at2759"/>
<evidence type="ECO:0000313" key="15">
    <source>
        <dbReference type="Proteomes" id="UP000276991"/>
    </source>
</evidence>
<evidence type="ECO:0000256" key="5">
    <source>
        <dbReference type="ARBA" id="ARBA00023015"/>
    </source>
</evidence>
<feature type="compositionally biased region" description="Basic and acidic residues" evidence="10">
    <location>
        <begin position="745"/>
        <end position="756"/>
    </location>
</feature>
<dbReference type="EMBL" id="UPTC01000730">
    <property type="protein sequence ID" value="VBB29896.1"/>
    <property type="molecule type" value="Genomic_DNA"/>
</dbReference>
<comment type="subunit">
    <text evidence="9">Component of the Mediator complex.</text>
</comment>
<evidence type="ECO:0000256" key="7">
    <source>
        <dbReference type="ARBA" id="ARBA00023163"/>
    </source>
</evidence>
<feature type="region of interest" description="Disordered" evidence="10">
    <location>
        <begin position="738"/>
        <end position="776"/>
    </location>
</feature>
<dbReference type="InterPro" id="IPR009401">
    <property type="entry name" value="Med13_C"/>
</dbReference>
<dbReference type="GO" id="GO:0016592">
    <property type="term" value="C:mediator complex"/>
    <property type="evidence" value="ECO:0007669"/>
    <property type="project" value="InterPro"/>
</dbReference>
<name>A0A498SCL2_ACAVI</name>
<evidence type="ECO:0000259" key="11">
    <source>
        <dbReference type="Pfam" id="PF06333"/>
    </source>
</evidence>
<organism evidence="14 15">
    <name type="scientific">Acanthocheilonema viteae</name>
    <name type="common">Filarial nematode worm</name>
    <name type="synonym">Dipetalonema viteae</name>
    <dbReference type="NCBI Taxonomy" id="6277"/>
    <lineage>
        <taxon>Eukaryota</taxon>
        <taxon>Metazoa</taxon>
        <taxon>Ecdysozoa</taxon>
        <taxon>Nematoda</taxon>
        <taxon>Chromadorea</taxon>
        <taxon>Rhabditida</taxon>
        <taxon>Spirurina</taxon>
        <taxon>Spiruromorpha</taxon>
        <taxon>Filarioidea</taxon>
        <taxon>Onchocercidae</taxon>
        <taxon>Acanthocheilonema</taxon>
    </lineage>
</organism>
<dbReference type="GO" id="GO:0003713">
    <property type="term" value="F:transcription coactivator activity"/>
    <property type="evidence" value="ECO:0007669"/>
    <property type="project" value="TreeGrafter"/>
</dbReference>
<dbReference type="Pfam" id="PF06333">
    <property type="entry name" value="Med13_C"/>
    <property type="match status" value="1"/>
</dbReference>
<evidence type="ECO:0000256" key="9">
    <source>
        <dbReference type="RuleBase" id="RU364134"/>
    </source>
</evidence>
<dbReference type="Proteomes" id="UP000276991">
    <property type="component" value="Unassembled WGS sequence"/>
</dbReference>
<dbReference type="PANTHER" id="PTHR48249:SF3">
    <property type="entry name" value="MEDIATOR OF RNA POLYMERASE II TRANSCRIPTION SUBUNIT 13"/>
    <property type="match status" value="1"/>
</dbReference>
<evidence type="ECO:0000313" key="14">
    <source>
        <dbReference type="EMBL" id="VBB29896.1"/>
    </source>
</evidence>
<dbReference type="Pfam" id="PF11597">
    <property type="entry name" value="Med13_N"/>
    <property type="match status" value="1"/>
</dbReference>
<feature type="domain" description="Mediator complex subunit Med13 N-terminal" evidence="12">
    <location>
        <begin position="94"/>
        <end position="322"/>
    </location>
</feature>
<keyword evidence="7 9" id="KW-0804">Transcription</keyword>
<feature type="region of interest" description="Disordered" evidence="10">
    <location>
        <begin position="516"/>
        <end position="563"/>
    </location>
</feature>
<evidence type="ECO:0000256" key="1">
    <source>
        <dbReference type="ARBA" id="ARBA00004123"/>
    </source>
</evidence>
<evidence type="ECO:0000256" key="6">
    <source>
        <dbReference type="ARBA" id="ARBA00023159"/>
    </source>
</evidence>
<feature type="domain" description="Mediator complex subunit Med13 C-terminal" evidence="11">
    <location>
        <begin position="2308"/>
        <end position="2700"/>
    </location>
</feature>
<accession>A0A498SCL2</accession>
<dbReference type="Pfam" id="PF18296">
    <property type="entry name" value="MID_MedPIWI"/>
    <property type="match status" value="1"/>
</dbReference>
<keyword evidence="4 9" id="KW-0678">Repressor</keyword>